<comment type="caution">
    <text evidence="19">The sequence shown here is derived from an EMBL/GenBank/DDBJ whole genome shotgun (WGS) entry which is preliminary data.</text>
</comment>
<dbReference type="Pfam" id="PF24877">
    <property type="entry name" value="ILV_EDD_C"/>
    <property type="match status" value="1"/>
</dbReference>
<evidence type="ECO:0000256" key="1">
    <source>
        <dbReference type="ARBA" id="ARBA00001946"/>
    </source>
</evidence>
<keyword evidence="3 15" id="KW-0028">Amino-acid biosynthesis</keyword>
<sequence>MSGKPESTTEEATPSVPEEKPEKDPDLRSTEVTEGPDRAPHRAMFRAMGYDDKDLSSPMVGVANPAADITPCNVHLDDLADAATVGIDEEGGMPIEFGTVTVSDAISMGTEGMKASLISREVIADSVELVSFAERMDALVTIGGCDKNLPGMMMAAIRTDLPSVFLYGGSIMPGHHDGREITVQNVFEGVGSVASGDMDEEELYEMEHEACPGAGSCGGMFTANTMASISETLGLAPLGSASPLAESEERTEVAREAGKVVLDAVENDRRPSDILSKESFENAIAVQVAMGGSTNAVLHVLALAAEAGVDLSIEEFDEISARTPKIANLQPGGSRVMKDLHEVGGVPVVIRRLLEGGYIHGDAMTVTGNTIAEELETLDLPDDEDIDADFLYTVDEPYSEEGAIKILTGNLAPDGGVLKVTGEEGFHHEGPARVFDKEEDAMAYVQGGEIESGDVIVIRNEGPRGGPGMREMLGVTAAVVGQGHEDDVALLTDGRFSGATRGPMIGHVAPESVVGGPIAALEDGDTVTVDVRERELSVDVSEEELEARLDDYERPEIQYEGGFLRKYGDMFDSAANGAVTNPAVKRDD</sequence>
<dbReference type="InterPro" id="IPR020558">
    <property type="entry name" value="DiOHA_6PGluconate_deHydtase_CS"/>
</dbReference>
<evidence type="ECO:0000256" key="12">
    <source>
        <dbReference type="ARBA" id="ARBA00029436"/>
    </source>
</evidence>
<dbReference type="NCBIfam" id="NF002068">
    <property type="entry name" value="PRK00911.1"/>
    <property type="match status" value="1"/>
</dbReference>
<evidence type="ECO:0000259" key="17">
    <source>
        <dbReference type="Pfam" id="PF00920"/>
    </source>
</evidence>
<evidence type="ECO:0000256" key="13">
    <source>
        <dbReference type="ARBA" id="ARBA00029437"/>
    </source>
</evidence>
<dbReference type="UniPathway" id="UPA00049">
    <property type="reaction ID" value="UER00061"/>
</dbReference>
<evidence type="ECO:0000256" key="16">
    <source>
        <dbReference type="SAM" id="MobiDB-lite"/>
    </source>
</evidence>
<feature type="region of interest" description="Disordered" evidence="16">
    <location>
        <begin position="1"/>
        <end position="42"/>
    </location>
</feature>
<comment type="catalytic activity">
    <reaction evidence="11">
        <text>(2R)-2,3-dihydroxy-3-methylbutanoate = 3-methyl-2-oxobutanoate + H2O</text>
        <dbReference type="Rhea" id="RHEA:24809"/>
        <dbReference type="ChEBI" id="CHEBI:11851"/>
        <dbReference type="ChEBI" id="CHEBI:15377"/>
        <dbReference type="ChEBI" id="CHEBI:49072"/>
        <dbReference type="EC" id="4.2.1.9"/>
    </reaction>
    <physiologicalReaction direction="left-to-right" evidence="11">
        <dbReference type="Rhea" id="RHEA:24810"/>
    </physiologicalReaction>
</comment>
<evidence type="ECO:0000256" key="2">
    <source>
        <dbReference type="ARBA" id="ARBA00006486"/>
    </source>
</evidence>
<dbReference type="Pfam" id="PF00920">
    <property type="entry name" value="ILVD_EDD_N"/>
    <property type="match status" value="1"/>
</dbReference>
<comment type="function">
    <text evidence="15">Functions in the biosynthesis of branched-chain amino acids. Catalyzes the dehydration of (2R,3R)-2,3-dihydroxy-3-methylpentanoate (2,3-dihydroxy-3-methylvalerate) into 2-oxo-3-methylpentanoate (2-oxo-3-methylvalerate) and of (2R)-2,3-dihydroxy-3-methylbutanoate (2,3-dihydroxyisovalerate) into 2-oxo-3-methylbutanoate (2-oxoisovalerate), the penultimate precursor to L-isoleucine and L-valine, respectively.</text>
</comment>
<dbReference type="UniPathway" id="UPA00047">
    <property type="reaction ID" value="UER00057"/>
</dbReference>
<comment type="catalytic activity">
    <reaction evidence="15">
        <text>(2R,3R)-2,3-dihydroxy-3-methylpentanoate = (S)-3-methyl-2-oxopentanoate + H2O</text>
        <dbReference type="Rhea" id="RHEA:27694"/>
        <dbReference type="ChEBI" id="CHEBI:15377"/>
        <dbReference type="ChEBI" id="CHEBI:35146"/>
        <dbReference type="ChEBI" id="CHEBI:49258"/>
        <dbReference type="EC" id="4.2.1.9"/>
    </reaction>
</comment>
<dbReference type="GO" id="GO:0000287">
    <property type="term" value="F:magnesium ion binding"/>
    <property type="evidence" value="ECO:0007669"/>
    <property type="project" value="UniProtKB-UniRule"/>
</dbReference>
<comment type="cofactor">
    <cofactor evidence="15">
        <name>[2Fe-2S] cluster</name>
        <dbReference type="ChEBI" id="CHEBI:190135"/>
    </cofactor>
    <text evidence="15">Binds 1 [2Fe-2S] cluster per subunit. This cluster acts as a Lewis acid cofactor.</text>
</comment>
<dbReference type="RefSeq" id="WP_188878817.1">
    <property type="nucleotide sequence ID" value="NZ_BMPF01000001.1"/>
</dbReference>
<dbReference type="HAMAP" id="MF_00012">
    <property type="entry name" value="IlvD"/>
    <property type="match status" value="1"/>
</dbReference>
<evidence type="ECO:0000313" key="20">
    <source>
        <dbReference type="Proteomes" id="UP000628840"/>
    </source>
</evidence>
<dbReference type="InterPro" id="IPR056740">
    <property type="entry name" value="ILV_EDD_C"/>
</dbReference>
<evidence type="ECO:0000256" key="14">
    <source>
        <dbReference type="ARBA" id="ARBA00029490"/>
    </source>
</evidence>
<name>A0A830ESQ2_9EURY</name>
<evidence type="ECO:0000313" key="19">
    <source>
        <dbReference type="EMBL" id="GGL25659.1"/>
    </source>
</evidence>
<dbReference type="GO" id="GO:0009097">
    <property type="term" value="P:isoleucine biosynthetic process"/>
    <property type="evidence" value="ECO:0007669"/>
    <property type="project" value="UniProtKB-UniRule"/>
</dbReference>
<evidence type="ECO:0000256" key="5">
    <source>
        <dbReference type="ARBA" id="ARBA00022723"/>
    </source>
</evidence>
<keyword evidence="8 15" id="KW-0411">Iron-sulfur</keyword>
<dbReference type="Gene3D" id="3.50.30.80">
    <property type="entry name" value="IlvD/EDD C-terminal domain-like"/>
    <property type="match status" value="1"/>
</dbReference>
<dbReference type="InterPro" id="IPR004404">
    <property type="entry name" value="DihydroxyA_deHydtase"/>
</dbReference>
<dbReference type="InterPro" id="IPR050165">
    <property type="entry name" value="DHAD_IlvD/Edd"/>
</dbReference>
<comment type="caution">
    <text evidence="15">Lacks conserved residue(s) required for the propagation of feature annotation.</text>
</comment>
<evidence type="ECO:0000256" key="7">
    <source>
        <dbReference type="ARBA" id="ARBA00023004"/>
    </source>
</evidence>
<feature type="domain" description="Dihydroxy-acid/6-phosphogluconate dehydratase C-terminal" evidence="18">
    <location>
        <begin position="391"/>
        <end position="578"/>
    </location>
</feature>
<feature type="binding site" evidence="15">
    <location>
        <position position="471"/>
    </location>
    <ligand>
        <name>Mg(2+)</name>
        <dbReference type="ChEBI" id="CHEBI:18420"/>
    </ligand>
</feature>
<comment type="pathway">
    <text evidence="13 15">Amino-acid biosynthesis; L-isoleucine biosynthesis; L-isoleucine from 2-oxobutanoate: step 3/4.</text>
</comment>
<dbReference type="EMBL" id="BMPF01000001">
    <property type="protein sequence ID" value="GGL25659.1"/>
    <property type="molecule type" value="Genomic_DNA"/>
</dbReference>
<feature type="modified residue" description="N6-carboxylysine" evidence="15">
    <location>
        <position position="147"/>
    </location>
</feature>
<organism evidence="19 20">
    <name type="scientific">Halarchaeum grantii</name>
    <dbReference type="NCBI Taxonomy" id="1193105"/>
    <lineage>
        <taxon>Archaea</taxon>
        <taxon>Methanobacteriati</taxon>
        <taxon>Methanobacteriota</taxon>
        <taxon>Stenosarchaea group</taxon>
        <taxon>Halobacteria</taxon>
        <taxon>Halobacteriales</taxon>
        <taxon>Halobacteriaceae</taxon>
    </lineage>
</organism>
<gene>
    <name evidence="15 19" type="primary">ilvD</name>
    <name evidence="19" type="ORF">GCM10009037_06640</name>
</gene>
<dbReference type="InterPro" id="IPR042096">
    <property type="entry name" value="Dihydro-acid_dehy_C"/>
</dbReference>
<dbReference type="GO" id="GO:0051537">
    <property type="term" value="F:2 iron, 2 sulfur cluster binding"/>
    <property type="evidence" value="ECO:0007669"/>
    <property type="project" value="UniProtKB-UniRule"/>
</dbReference>
<dbReference type="Proteomes" id="UP000628840">
    <property type="component" value="Unassembled WGS sequence"/>
</dbReference>
<keyword evidence="4 15" id="KW-0001">2Fe-2S</keyword>
<protein>
    <recommendedName>
        <fullName evidence="14 15">Dihydroxy-acid dehydratase</fullName>
        <shortName evidence="15">DAD</shortName>
        <ecNumber evidence="14 15">4.2.1.9</ecNumber>
    </recommendedName>
</protein>
<feature type="domain" description="Dihydroxy-acid/6-phosphogluconate dehydratase N-terminal" evidence="17">
    <location>
        <begin position="58"/>
        <end position="373"/>
    </location>
</feature>
<comment type="cofactor">
    <cofactor evidence="1 15">
        <name>Mg(2+)</name>
        <dbReference type="ChEBI" id="CHEBI:18420"/>
    </cofactor>
</comment>
<dbReference type="NCBIfam" id="TIGR00110">
    <property type="entry name" value="ilvD"/>
    <property type="match status" value="1"/>
</dbReference>
<evidence type="ECO:0000256" key="9">
    <source>
        <dbReference type="ARBA" id="ARBA00023239"/>
    </source>
</evidence>
<comment type="subunit">
    <text evidence="15">Homodimer.</text>
</comment>
<keyword evidence="20" id="KW-1185">Reference proteome</keyword>
<dbReference type="PROSITE" id="PS00886">
    <property type="entry name" value="ILVD_EDD_1"/>
    <property type="match status" value="1"/>
</dbReference>
<dbReference type="InterPro" id="IPR037237">
    <property type="entry name" value="IlvD/EDD_N"/>
</dbReference>
<dbReference type="OrthoDB" id="8674at2157"/>
<dbReference type="FunFam" id="3.50.30.80:FF:000001">
    <property type="entry name" value="Dihydroxy-acid dehydratase"/>
    <property type="match status" value="1"/>
</dbReference>
<keyword evidence="10 15" id="KW-0100">Branched-chain amino acid biosynthesis</keyword>
<dbReference type="PANTHER" id="PTHR21000:SF5">
    <property type="entry name" value="DIHYDROXY-ACID DEHYDRATASE, MITOCHONDRIAL"/>
    <property type="match status" value="1"/>
</dbReference>
<dbReference type="PANTHER" id="PTHR21000">
    <property type="entry name" value="DIHYDROXY-ACID DEHYDRATASE DAD"/>
    <property type="match status" value="1"/>
</dbReference>
<dbReference type="AlphaFoldDB" id="A0A830ESQ2"/>
<keyword evidence="7 15" id="KW-0408">Iron</keyword>
<comment type="pathway">
    <text evidence="12 15">Amino-acid biosynthesis; L-valine biosynthesis; L-valine from pyruvate: step 3/4.</text>
</comment>
<evidence type="ECO:0000256" key="8">
    <source>
        <dbReference type="ARBA" id="ARBA00023014"/>
    </source>
</evidence>
<dbReference type="EC" id="4.2.1.9" evidence="14 15"/>
<dbReference type="GO" id="GO:0009099">
    <property type="term" value="P:L-valine biosynthetic process"/>
    <property type="evidence" value="ECO:0007669"/>
    <property type="project" value="UniProtKB-UniRule"/>
</dbReference>
<evidence type="ECO:0000256" key="10">
    <source>
        <dbReference type="ARBA" id="ARBA00023304"/>
    </source>
</evidence>
<proteinExistence type="inferred from homology"/>
<evidence type="ECO:0000256" key="6">
    <source>
        <dbReference type="ARBA" id="ARBA00022842"/>
    </source>
</evidence>
<evidence type="ECO:0000256" key="4">
    <source>
        <dbReference type="ARBA" id="ARBA00022714"/>
    </source>
</evidence>
<keyword evidence="9 15" id="KW-0456">Lyase</keyword>
<comment type="similarity">
    <text evidence="2 15">Belongs to the IlvD/Edd family.</text>
</comment>
<feature type="binding site" description="via carbamate group" evidence="15">
    <location>
        <position position="147"/>
    </location>
    <ligand>
        <name>Mg(2+)</name>
        <dbReference type="ChEBI" id="CHEBI:18420"/>
    </ligand>
</feature>
<evidence type="ECO:0000256" key="11">
    <source>
        <dbReference type="ARBA" id="ARBA00029304"/>
    </source>
</evidence>
<evidence type="ECO:0000256" key="3">
    <source>
        <dbReference type="ARBA" id="ARBA00022605"/>
    </source>
</evidence>
<feature type="binding site" evidence="15">
    <location>
        <position position="146"/>
    </location>
    <ligand>
        <name>Mg(2+)</name>
        <dbReference type="ChEBI" id="CHEBI:18420"/>
    </ligand>
</feature>
<keyword evidence="6 15" id="KW-0460">Magnesium</keyword>
<feature type="compositionally biased region" description="Basic and acidic residues" evidence="16">
    <location>
        <begin position="17"/>
        <end position="40"/>
    </location>
</feature>
<dbReference type="PROSITE" id="PS00887">
    <property type="entry name" value="ILVD_EDD_2"/>
    <property type="match status" value="1"/>
</dbReference>
<evidence type="ECO:0000259" key="18">
    <source>
        <dbReference type="Pfam" id="PF24877"/>
    </source>
</evidence>
<evidence type="ECO:0000256" key="15">
    <source>
        <dbReference type="HAMAP-Rule" id="MF_00012"/>
    </source>
</evidence>
<reference evidence="19 20" key="1">
    <citation type="journal article" date="2019" name="Int. J. Syst. Evol. Microbiol.">
        <title>The Global Catalogue of Microorganisms (GCM) 10K type strain sequencing project: providing services to taxonomists for standard genome sequencing and annotation.</title>
        <authorList>
            <consortium name="The Broad Institute Genomics Platform"/>
            <consortium name="The Broad Institute Genome Sequencing Center for Infectious Disease"/>
            <person name="Wu L."/>
            <person name="Ma J."/>
        </authorList>
    </citation>
    <scope>NUCLEOTIDE SEQUENCE [LARGE SCALE GENOMIC DNA]</scope>
    <source>
        <strain evidence="19 20">JCM 19585</strain>
    </source>
</reference>
<dbReference type="GO" id="GO:0004160">
    <property type="term" value="F:dihydroxy-acid dehydratase activity"/>
    <property type="evidence" value="ECO:0007669"/>
    <property type="project" value="UniProtKB-UniRule"/>
</dbReference>
<keyword evidence="5 15" id="KW-0479">Metal-binding</keyword>
<dbReference type="SUPFAM" id="SSF52016">
    <property type="entry name" value="LeuD/IlvD-like"/>
    <property type="match status" value="1"/>
</dbReference>
<dbReference type="SUPFAM" id="SSF143975">
    <property type="entry name" value="IlvD/EDD N-terminal domain-like"/>
    <property type="match status" value="1"/>
</dbReference>
<feature type="active site" description="Proton acceptor" evidence="15">
    <location>
        <position position="497"/>
    </location>
</feature>
<dbReference type="InterPro" id="IPR000581">
    <property type="entry name" value="ILV_EDD_N"/>
</dbReference>
<accession>A0A830ESQ2</accession>
<feature type="binding site" evidence="15">
    <location>
        <position position="72"/>
    </location>
    <ligand>
        <name>[2Fe-2S] cluster</name>
        <dbReference type="ChEBI" id="CHEBI:190135"/>
    </ligand>
</feature>
<feature type="binding site" evidence="15">
    <location>
        <position position="104"/>
    </location>
    <ligand>
        <name>Mg(2+)</name>
        <dbReference type="ChEBI" id="CHEBI:18420"/>
    </ligand>
</feature>